<keyword evidence="2" id="KW-0812">Transmembrane</keyword>
<evidence type="ECO:0000313" key="3">
    <source>
        <dbReference type="EMBL" id="KAG2326683.1"/>
    </source>
</evidence>
<evidence type="ECO:0000256" key="1">
    <source>
        <dbReference type="SAM" id="MobiDB-lite"/>
    </source>
</evidence>
<reference evidence="3 4" key="1">
    <citation type="submission" date="2020-02" db="EMBL/GenBank/DDBJ databases">
        <authorList>
            <person name="Ma Q."/>
            <person name="Huang Y."/>
            <person name="Song X."/>
            <person name="Pei D."/>
        </authorList>
    </citation>
    <scope>NUCLEOTIDE SEQUENCE [LARGE SCALE GENOMIC DNA]</scope>
    <source>
        <strain evidence="3">Sxm20200214</strain>
        <tissue evidence="3">Leaf</tissue>
    </source>
</reference>
<proteinExistence type="predicted"/>
<comment type="caution">
    <text evidence="3">The sequence shown here is derived from an EMBL/GenBank/DDBJ whole genome shotgun (WGS) entry which is preliminary data.</text>
</comment>
<dbReference type="Proteomes" id="UP000886595">
    <property type="component" value="Unassembled WGS sequence"/>
</dbReference>
<name>A0A8X7WDX9_BRACI</name>
<accession>A0A8X7WDX9</accession>
<feature type="region of interest" description="Disordered" evidence="1">
    <location>
        <begin position="65"/>
        <end position="88"/>
    </location>
</feature>
<protein>
    <submittedName>
        <fullName evidence="3">Uncharacterized protein</fullName>
    </submittedName>
</protein>
<evidence type="ECO:0000256" key="2">
    <source>
        <dbReference type="SAM" id="Phobius"/>
    </source>
</evidence>
<keyword evidence="4" id="KW-1185">Reference proteome</keyword>
<dbReference type="EMBL" id="JAAMPC010000002">
    <property type="protein sequence ID" value="KAG2326683.1"/>
    <property type="molecule type" value="Genomic_DNA"/>
</dbReference>
<dbReference type="AlphaFoldDB" id="A0A8X7WDX9"/>
<keyword evidence="2" id="KW-0472">Membrane</keyword>
<evidence type="ECO:0000313" key="4">
    <source>
        <dbReference type="Proteomes" id="UP000886595"/>
    </source>
</evidence>
<gene>
    <name evidence="3" type="ORF">Bca52824_009411</name>
</gene>
<dbReference type="OrthoDB" id="1938149at2759"/>
<organism evidence="3 4">
    <name type="scientific">Brassica carinata</name>
    <name type="common">Ethiopian mustard</name>
    <name type="synonym">Abyssinian cabbage</name>
    <dbReference type="NCBI Taxonomy" id="52824"/>
    <lineage>
        <taxon>Eukaryota</taxon>
        <taxon>Viridiplantae</taxon>
        <taxon>Streptophyta</taxon>
        <taxon>Embryophyta</taxon>
        <taxon>Tracheophyta</taxon>
        <taxon>Spermatophyta</taxon>
        <taxon>Magnoliopsida</taxon>
        <taxon>eudicotyledons</taxon>
        <taxon>Gunneridae</taxon>
        <taxon>Pentapetalae</taxon>
        <taxon>rosids</taxon>
        <taxon>malvids</taxon>
        <taxon>Brassicales</taxon>
        <taxon>Brassicaceae</taxon>
        <taxon>Brassiceae</taxon>
        <taxon>Brassica</taxon>
    </lineage>
</organism>
<keyword evidence="2" id="KW-1133">Transmembrane helix</keyword>
<feature type="transmembrane region" description="Helical" evidence="2">
    <location>
        <begin position="7"/>
        <end position="27"/>
    </location>
</feature>
<sequence length="88" mass="9747">MVNRGCSTTVLSLSGFLIILLVIQLHFETTTGARHAPVVSWSPPQPPKDDFVWYHKINRFKNIEQDAFRPTHQGPSQGIGHKSPPGAS</sequence>